<dbReference type="InterPro" id="IPR000555">
    <property type="entry name" value="JAMM/MPN+_dom"/>
</dbReference>
<feature type="domain" description="EIF3F/CSN6-like C-terminal" evidence="4">
    <location>
        <begin position="294"/>
        <end position="389"/>
    </location>
</feature>
<dbReference type="Proteomes" id="UP001224775">
    <property type="component" value="Unassembled WGS sequence"/>
</dbReference>
<dbReference type="PANTHER" id="PTHR10540:SF8">
    <property type="entry name" value="COP9 SIGNALOSOME COMPLEX SUBUNIT 6"/>
    <property type="match status" value="1"/>
</dbReference>
<feature type="region of interest" description="Disordered" evidence="2">
    <location>
        <begin position="1"/>
        <end position="22"/>
    </location>
</feature>
<evidence type="ECO:0000259" key="4">
    <source>
        <dbReference type="Pfam" id="PF13012"/>
    </source>
</evidence>
<gene>
    <name evidence="5" type="ORF">QTG54_007913</name>
</gene>
<evidence type="ECO:0000256" key="1">
    <source>
        <dbReference type="ARBA" id="ARBA00010893"/>
    </source>
</evidence>
<proteinExistence type="inferred from homology"/>
<dbReference type="GO" id="GO:0008237">
    <property type="term" value="F:metallopeptidase activity"/>
    <property type="evidence" value="ECO:0007669"/>
    <property type="project" value="InterPro"/>
</dbReference>
<dbReference type="Gene3D" id="3.40.140.10">
    <property type="entry name" value="Cytidine Deaminase, domain 2"/>
    <property type="match status" value="1"/>
</dbReference>
<organism evidence="5 6">
    <name type="scientific">Skeletonema marinoi</name>
    <dbReference type="NCBI Taxonomy" id="267567"/>
    <lineage>
        <taxon>Eukaryota</taxon>
        <taxon>Sar</taxon>
        <taxon>Stramenopiles</taxon>
        <taxon>Ochrophyta</taxon>
        <taxon>Bacillariophyta</taxon>
        <taxon>Coscinodiscophyceae</taxon>
        <taxon>Thalassiosirophycidae</taxon>
        <taxon>Thalassiosirales</taxon>
        <taxon>Skeletonemataceae</taxon>
        <taxon>Skeletonema</taxon>
        <taxon>Skeletonema marinoi-dohrnii complex</taxon>
    </lineage>
</organism>
<feature type="compositionally biased region" description="Polar residues" evidence="2">
    <location>
        <begin position="247"/>
        <end position="256"/>
    </location>
</feature>
<dbReference type="InterPro" id="IPR024969">
    <property type="entry name" value="EIF3F/CSN6-like_C"/>
</dbReference>
<evidence type="ECO:0000256" key="2">
    <source>
        <dbReference type="SAM" id="MobiDB-lite"/>
    </source>
</evidence>
<accession>A0AAD9DD71</accession>
<comment type="similarity">
    <text evidence="1">Belongs to the peptidase M67A family. CSN6 subfamily.</text>
</comment>
<dbReference type="AlphaFoldDB" id="A0AAD9DD71"/>
<feature type="domain" description="JAB1/MPN/MOV34 metalloenzyme" evidence="3">
    <location>
        <begin position="30"/>
        <end position="128"/>
    </location>
</feature>
<feature type="region of interest" description="Disordered" evidence="2">
    <location>
        <begin position="177"/>
        <end position="200"/>
    </location>
</feature>
<reference evidence="5" key="1">
    <citation type="submission" date="2023-06" db="EMBL/GenBank/DDBJ databases">
        <title>Survivors Of The Sea: Transcriptome response of Skeletonema marinoi to long-term dormancy.</title>
        <authorList>
            <person name="Pinder M.I.M."/>
            <person name="Kourtchenko O."/>
            <person name="Robertson E.K."/>
            <person name="Larsson T."/>
            <person name="Maumus F."/>
            <person name="Osuna-Cruz C.M."/>
            <person name="Vancaester E."/>
            <person name="Stenow R."/>
            <person name="Vandepoele K."/>
            <person name="Ploug H."/>
            <person name="Bruchert V."/>
            <person name="Godhe A."/>
            <person name="Topel M."/>
        </authorList>
    </citation>
    <scope>NUCLEOTIDE SEQUENCE</scope>
    <source>
        <strain evidence="5">R05AC</strain>
    </source>
</reference>
<evidence type="ECO:0000313" key="5">
    <source>
        <dbReference type="EMBL" id="KAK1741435.1"/>
    </source>
</evidence>
<dbReference type="EMBL" id="JATAAI010000013">
    <property type="protein sequence ID" value="KAK1741435.1"/>
    <property type="molecule type" value="Genomic_DNA"/>
</dbReference>
<feature type="region of interest" description="Disordered" evidence="2">
    <location>
        <begin position="247"/>
        <end position="295"/>
    </location>
</feature>
<protein>
    <submittedName>
        <fullName evidence="5">COP9 signalosome complex subunit 6</fullName>
    </submittedName>
</protein>
<dbReference type="GO" id="GO:0008180">
    <property type="term" value="C:COP9 signalosome"/>
    <property type="evidence" value="ECO:0007669"/>
    <property type="project" value="TreeGrafter"/>
</dbReference>
<feature type="compositionally biased region" description="Low complexity" evidence="2">
    <location>
        <begin position="189"/>
        <end position="200"/>
    </location>
</feature>
<feature type="compositionally biased region" description="Basic and acidic residues" evidence="2">
    <location>
        <begin position="257"/>
        <end position="285"/>
    </location>
</feature>
<dbReference type="PANTHER" id="PTHR10540">
    <property type="entry name" value="EUKARYOTIC TRANSLATION INITIATION FACTOR 3 SUBUNIT F-RELATED"/>
    <property type="match status" value="1"/>
</dbReference>
<evidence type="ECO:0000313" key="6">
    <source>
        <dbReference type="Proteomes" id="UP001224775"/>
    </source>
</evidence>
<evidence type="ECO:0000259" key="3">
    <source>
        <dbReference type="Pfam" id="PF01398"/>
    </source>
</evidence>
<dbReference type="Pfam" id="PF01398">
    <property type="entry name" value="JAB"/>
    <property type="match status" value="1"/>
</dbReference>
<keyword evidence="6" id="KW-1185">Reference proteome</keyword>
<dbReference type="Pfam" id="PF13012">
    <property type="entry name" value="MitMem_reg"/>
    <property type="match status" value="1"/>
</dbReference>
<name>A0AAD9DD71_9STRA</name>
<sequence>MEIDAPSIANSSPSKSGGTSDAAATAAVDKSIKIHPLAIIGISDHHTRVITGGSALPPSAPVVGLLFGNQDAHIISIVDAEEMEYPEKGLATSEDSSHRQNILRKIDLHQKVFPRHAVVGWYRVHTDNSSEVMNDASVDIVPTDDDLRMNQEEMAQYCGEGVESPLFVLMNAASPQYTGVSSDDDKKPSSSSPAGSSLDDTLPLTVYETLVSEGGAAGGSAFVNATFELETHEPERIAVERVFQTQPSNAAGSAAQQKEKEASANKDDKKGGGSGSNKRDDKKDFQPTFARGPSELEMQLDSLQSSIRSMNVRMAVLLEFLQTVEKGELPPDNALLRSIDGLLQQLPLVLAALKEGSAAKPLVELENDYTDTMLLSYLAAVAKTAKSVHVYSEKFRGAFESGKSDPRRTMF</sequence>
<comment type="caution">
    <text evidence="5">The sequence shown here is derived from an EMBL/GenBank/DDBJ whole genome shotgun (WGS) entry which is preliminary data.</text>
</comment>